<dbReference type="RefSeq" id="WP_176638494.1">
    <property type="nucleotide sequence ID" value="NZ_JABXXP010000003.1"/>
</dbReference>
<evidence type="ECO:0000313" key="2">
    <source>
        <dbReference type="EMBL" id="NVN09693.1"/>
    </source>
</evidence>
<reference evidence="2 3" key="1">
    <citation type="submission" date="2020-06" db="EMBL/GenBank/DDBJ databases">
        <title>Description of novel acetic acid bacteria.</title>
        <authorList>
            <person name="Sombolestani A."/>
        </authorList>
    </citation>
    <scope>NUCLEOTIDE SEQUENCE [LARGE SCALE GENOMIC DNA]</scope>
    <source>
        <strain evidence="2 3">LMG 31431</strain>
    </source>
</reference>
<dbReference type="Proteomes" id="UP000534870">
    <property type="component" value="Unassembled WGS sequence"/>
</dbReference>
<protein>
    <submittedName>
        <fullName evidence="2">Uncharacterized protein</fullName>
    </submittedName>
</protein>
<gene>
    <name evidence="2" type="ORF">HUK84_00755</name>
</gene>
<dbReference type="AlphaFoldDB" id="A0A7Y7ISW3"/>
<sequence length="123" mass="13054">MNDSASLVATVWSLVAPMLPQHWQQAIPLFALACSCGAGVILQIWTPAAGSRLTWLWRLLTWLNAARGRNAPVIQPGIKSLAIPADADRGALAARIGLDPGQANPRRLLRSHGLPGMPPPDPG</sequence>
<name>A0A7Y7ISW3_9PROT</name>
<organism evidence="2 3">
    <name type="scientific">Nguyenibacter vanlangensis</name>
    <dbReference type="NCBI Taxonomy" id="1216886"/>
    <lineage>
        <taxon>Bacteria</taxon>
        <taxon>Pseudomonadati</taxon>
        <taxon>Pseudomonadota</taxon>
        <taxon>Alphaproteobacteria</taxon>
        <taxon>Acetobacterales</taxon>
        <taxon>Acetobacteraceae</taxon>
        <taxon>Nguyenibacter</taxon>
    </lineage>
</organism>
<feature type="region of interest" description="Disordered" evidence="1">
    <location>
        <begin position="98"/>
        <end position="123"/>
    </location>
</feature>
<evidence type="ECO:0000313" key="3">
    <source>
        <dbReference type="Proteomes" id="UP000534870"/>
    </source>
</evidence>
<evidence type="ECO:0000256" key="1">
    <source>
        <dbReference type="SAM" id="MobiDB-lite"/>
    </source>
</evidence>
<accession>A0A7Y7ISW3</accession>
<comment type="caution">
    <text evidence="2">The sequence shown here is derived from an EMBL/GenBank/DDBJ whole genome shotgun (WGS) entry which is preliminary data.</text>
</comment>
<dbReference type="EMBL" id="JABXXP010000003">
    <property type="protein sequence ID" value="NVN09693.1"/>
    <property type="molecule type" value="Genomic_DNA"/>
</dbReference>
<proteinExistence type="predicted"/>